<dbReference type="EMBL" id="AP020326">
    <property type="protein sequence ID" value="BBN45707.1"/>
    <property type="molecule type" value="Genomic_DNA"/>
</dbReference>
<evidence type="ECO:0000256" key="2">
    <source>
        <dbReference type="SAM" id="Phobius"/>
    </source>
</evidence>
<name>A0AAI8X0I7_MYCAV</name>
<keyword evidence="2" id="KW-0472">Membrane</keyword>
<gene>
    <name evidence="3" type="ORF">JPH1_01820</name>
</gene>
<keyword evidence="2" id="KW-0812">Transmembrane</keyword>
<feature type="compositionally biased region" description="Pro residues" evidence="1">
    <location>
        <begin position="18"/>
        <end position="60"/>
    </location>
</feature>
<protein>
    <submittedName>
        <fullName evidence="3">Uncharacterized protein</fullName>
    </submittedName>
</protein>
<sequence>MNGDLPPRGRRPGRQGPPRQPGPEPSPVIPRPGGPAPSPQAPTQPLHRPPPTPPARPAPPASAIRPARPRRKRRWIRAVASALLVVLLLAGVGLGAGVAWFDTKLHREPVLADYPGRPSRAAAATG</sequence>
<evidence type="ECO:0000313" key="3">
    <source>
        <dbReference type="EMBL" id="BBN45707.1"/>
    </source>
</evidence>
<dbReference type="AlphaFoldDB" id="A0AAI8X0I7"/>
<feature type="transmembrane region" description="Helical" evidence="2">
    <location>
        <begin position="75"/>
        <end position="101"/>
    </location>
</feature>
<organism evidence="3 4">
    <name type="scientific">Mycobacterium avium subsp. hominissuis</name>
    <dbReference type="NCBI Taxonomy" id="439334"/>
    <lineage>
        <taxon>Bacteria</taxon>
        <taxon>Bacillati</taxon>
        <taxon>Actinomycetota</taxon>
        <taxon>Actinomycetes</taxon>
        <taxon>Mycobacteriales</taxon>
        <taxon>Mycobacteriaceae</taxon>
        <taxon>Mycobacterium</taxon>
        <taxon>Mycobacterium avium complex (MAC)</taxon>
    </lineage>
</organism>
<keyword evidence="2" id="KW-1133">Transmembrane helix</keyword>
<accession>A0AAI8X0I7</accession>
<proteinExistence type="predicted"/>
<reference evidence="3 4" key="1">
    <citation type="submission" date="2019-09" db="EMBL/GenBank/DDBJ databases">
        <title>Complete genome sequence of Mycobacterium avium subsp. hominissuis strain JP-H-1.</title>
        <authorList>
            <person name="Kinoshita Y."/>
            <person name="Niwa H."/>
            <person name="Uchida-Fujii E."/>
            <person name="Nukada T."/>
        </authorList>
    </citation>
    <scope>NUCLEOTIDE SEQUENCE [LARGE SCALE GENOMIC DNA]</scope>
    <source>
        <strain evidence="3 4">JP-H-1</strain>
    </source>
</reference>
<feature type="region of interest" description="Disordered" evidence="1">
    <location>
        <begin position="1"/>
        <end position="72"/>
    </location>
</feature>
<dbReference type="Proteomes" id="UP000327362">
    <property type="component" value="Chromosome"/>
</dbReference>
<evidence type="ECO:0000256" key="1">
    <source>
        <dbReference type="SAM" id="MobiDB-lite"/>
    </source>
</evidence>
<evidence type="ECO:0000313" key="4">
    <source>
        <dbReference type="Proteomes" id="UP000327362"/>
    </source>
</evidence>